<reference evidence="1 2" key="1">
    <citation type="submission" date="2024-06" db="EMBL/GenBank/DDBJ databases">
        <title>A chromosome level genome sequence of Diviner's sage (Salvia divinorum).</title>
        <authorList>
            <person name="Ford S.A."/>
            <person name="Ro D.-K."/>
            <person name="Ness R.W."/>
            <person name="Phillips M.A."/>
        </authorList>
    </citation>
    <scope>NUCLEOTIDE SEQUENCE [LARGE SCALE GENOMIC DNA]</scope>
    <source>
        <strain evidence="1">SAF-2024a</strain>
        <tissue evidence="1">Leaf</tissue>
    </source>
</reference>
<keyword evidence="2" id="KW-1185">Reference proteome</keyword>
<dbReference type="AlphaFoldDB" id="A0ABD1FWE3"/>
<evidence type="ECO:0000313" key="1">
    <source>
        <dbReference type="EMBL" id="KAL1535299.1"/>
    </source>
</evidence>
<name>A0ABD1FWE3_SALDI</name>
<sequence>MDTRNYCSGCAGVDSVYSCSSPIRRAPAHTWIVKMDEPMTVSWGNPVPVKEECGVVEAIGKATFCLCEGGGKWQ</sequence>
<dbReference type="Proteomes" id="UP001567538">
    <property type="component" value="Unassembled WGS sequence"/>
</dbReference>
<accession>A0ABD1FWE3</accession>
<gene>
    <name evidence="1" type="ORF">AAHA92_28098</name>
</gene>
<dbReference type="EMBL" id="JBEAFC010000011">
    <property type="protein sequence ID" value="KAL1535299.1"/>
    <property type="molecule type" value="Genomic_DNA"/>
</dbReference>
<proteinExistence type="predicted"/>
<evidence type="ECO:0000313" key="2">
    <source>
        <dbReference type="Proteomes" id="UP001567538"/>
    </source>
</evidence>
<comment type="caution">
    <text evidence="1">The sequence shown here is derived from an EMBL/GenBank/DDBJ whole genome shotgun (WGS) entry which is preliminary data.</text>
</comment>
<organism evidence="1 2">
    <name type="scientific">Salvia divinorum</name>
    <name type="common">Maria pastora</name>
    <name type="synonym">Diviner's sage</name>
    <dbReference type="NCBI Taxonomy" id="28513"/>
    <lineage>
        <taxon>Eukaryota</taxon>
        <taxon>Viridiplantae</taxon>
        <taxon>Streptophyta</taxon>
        <taxon>Embryophyta</taxon>
        <taxon>Tracheophyta</taxon>
        <taxon>Spermatophyta</taxon>
        <taxon>Magnoliopsida</taxon>
        <taxon>eudicotyledons</taxon>
        <taxon>Gunneridae</taxon>
        <taxon>Pentapetalae</taxon>
        <taxon>asterids</taxon>
        <taxon>lamiids</taxon>
        <taxon>Lamiales</taxon>
        <taxon>Lamiaceae</taxon>
        <taxon>Nepetoideae</taxon>
        <taxon>Mentheae</taxon>
        <taxon>Salviinae</taxon>
        <taxon>Salvia</taxon>
        <taxon>Salvia subgen. Calosphace</taxon>
    </lineage>
</organism>
<protein>
    <submittedName>
        <fullName evidence="1">Uncharacterized protein</fullName>
    </submittedName>
</protein>